<dbReference type="AlphaFoldDB" id="A0A1S3TBE8"/>
<dbReference type="Pfam" id="PF13561">
    <property type="entry name" value="adh_short_C2"/>
    <property type="match status" value="1"/>
</dbReference>
<evidence type="ECO:0000313" key="2">
    <source>
        <dbReference type="Proteomes" id="UP000087766"/>
    </source>
</evidence>
<dbReference type="STRING" id="3916.A0A1S3TBE8"/>
<dbReference type="OrthoDB" id="294295at2759"/>
<proteinExistence type="inferred from homology"/>
<comment type="similarity">
    <text evidence="1">Belongs to the short-chain dehydrogenases/reductases (SDR) family.</text>
</comment>
<dbReference type="RefSeq" id="XP_014491096.1">
    <property type="nucleotide sequence ID" value="XM_014635610.1"/>
</dbReference>
<dbReference type="PRINTS" id="PR00081">
    <property type="entry name" value="GDHRDH"/>
</dbReference>
<dbReference type="InterPro" id="IPR036291">
    <property type="entry name" value="NAD(P)-bd_dom_sf"/>
</dbReference>
<dbReference type="SUPFAM" id="SSF51735">
    <property type="entry name" value="NAD(P)-binding Rossmann-fold domains"/>
    <property type="match status" value="1"/>
</dbReference>
<protein>
    <submittedName>
        <fullName evidence="3">Short-chain dehydrogenase reductase 3b-like</fullName>
    </submittedName>
</protein>
<accession>A0A1S3TBE8</accession>
<name>A0A1S3TBE8_VIGRR</name>
<sequence length="172" mass="18421">MSATKSGSRKRAYEFELTKIDKSNRSTNDNFNLDLDFDLEENSVRVARKIRGSIICTASVVASFPGGAGHKYTVSKHDVLGLVQLACGELVAYRIRVDSISPYAPATPMTCAALDVGPAEVEAVAYGFVNLEGITLKANQIAEAALFLASDESLYISGHKLVVDGGYSAVNR</sequence>
<keyword evidence="2" id="KW-1185">Reference proteome</keyword>
<dbReference type="KEGG" id="vra:106753763"/>
<organism evidence="2 3">
    <name type="scientific">Vigna radiata var. radiata</name>
    <name type="common">Mung bean</name>
    <name type="synonym">Phaseolus aureus</name>
    <dbReference type="NCBI Taxonomy" id="3916"/>
    <lineage>
        <taxon>Eukaryota</taxon>
        <taxon>Viridiplantae</taxon>
        <taxon>Streptophyta</taxon>
        <taxon>Embryophyta</taxon>
        <taxon>Tracheophyta</taxon>
        <taxon>Spermatophyta</taxon>
        <taxon>Magnoliopsida</taxon>
        <taxon>eudicotyledons</taxon>
        <taxon>Gunneridae</taxon>
        <taxon>Pentapetalae</taxon>
        <taxon>rosids</taxon>
        <taxon>fabids</taxon>
        <taxon>Fabales</taxon>
        <taxon>Fabaceae</taxon>
        <taxon>Papilionoideae</taxon>
        <taxon>50 kb inversion clade</taxon>
        <taxon>NPAAA clade</taxon>
        <taxon>indigoferoid/millettioid clade</taxon>
        <taxon>Phaseoleae</taxon>
        <taxon>Vigna</taxon>
    </lineage>
</organism>
<dbReference type="PANTHER" id="PTHR42820">
    <property type="entry name" value="SHORT-CHAIN DEHYDROGENASE REDUCTASE"/>
    <property type="match status" value="1"/>
</dbReference>
<dbReference type="Proteomes" id="UP000087766">
    <property type="component" value="Unplaced"/>
</dbReference>
<dbReference type="PANTHER" id="PTHR42820:SF9">
    <property type="entry name" value="OXIDOREDUCTASE-RELATED"/>
    <property type="match status" value="1"/>
</dbReference>
<dbReference type="GeneID" id="106753763"/>
<dbReference type="Gene3D" id="3.40.50.720">
    <property type="entry name" value="NAD(P)-binding Rossmann-like Domain"/>
    <property type="match status" value="1"/>
</dbReference>
<dbReference type="InterPro" id="IPR002347">
    <property type="entry name" value="SDR_fam"/>
</dbReference>
<gene>
    <name evidence="3" type="primary">LOC106753763</name>
</gene>
<reference evidence="3" key="1">
    <citation type="submission" date="2025-08" db="UniProtKB">
        <authorList>
            <consortium name="RefSeq"/>
        </authorList>
    </citation>
    <scope>IDENTIFICATION</scope>
    <source>
        <tissue evidence="3">Leaf</tissue>
    </source>
</reference>
<evidence type="ECO:0000256" key="1">
    <source>
        <dbReference type="ARBA" id="ARBA00006484"/>
    </source>
</evidence>
<evidence type="ECO:0000313" key="3">
    <source>
        <dbReference type="RefSeq" id="XP_014491096.1"/>
    </source>
</evidence>